<accession>A0ACC8EL76</accession>
<evidence type="ECO:0000313" key="2">
    <source>
        <dbReference type="Proteomes" id="UP000250078"/>
    </source>
</evidence>
<dbReference type="EMBL" id="KV748274">
    <property type="protein sequence ID" value="OCK87039.1"/>
    <property type="molecule type" value="Genomic_DNA"/>
</dbReference>
<gene>
    <name evidence="1" type="ORF">K441DRAFT_701532</name>
</gene>
<name>A0ACC8EL76_9PEZI</name>
<sequence length="524" mass="57575">MDEKNCLDTGFARDESEREITTITDFSVAQQSVQISIDVEKATRNATADAHQQPALEAPASHQNNIVDWNSPDDPENPQNWSGRKKWTIIILVSVVTFNQAMSSTIFAPGVPQAMRDFHSTNQSLVPLLISIFSIGLAVGPLFLSPLSELYGRTPLMHMSNLMFLLSAILCAVSVNIPMLLVFRLIMGVSNTSLGGGYVADLMMPEHRGRAMNVWTVGPVLAPVIGPIAGGFISLKTSWRWAFGLVGFTGALLTVVCFTLLSETYPPCLLELRAVRLRKETGNPQLRSKYDKGLTPAQLLRLSLIRPAKMLVRSPIVVIVSLFLAIGYSYMYLMFTTFTSVFETTYGFSSGEAGLTYLGIGIGSLLGQYALDFFMKRHIKKQLAKNGEVQPEDHLPSLIFAGFFMSIGLFCYGWSLEYKVHWMVPILGTSLCGVAIIIFFLAVQTYLVEAYTIYAASAIAASTVVRCVFGLVVPLAGPPLYKGLGLGWGNTLLGFLSLTVSPASIWLLKYGERIRKNPRFIPKL</sequence>
<evidence type="ECO:0000313" key="1">
    <source>
        <dbReference type="EMBL" id="OCK87039.1"/>
    </source>
</evidence>
<proteinExistence type="predicted"/>
<organism evidence="1 2">
    <name type="scientific">Cenococcum geophilum 1.58</name>
    <dbReference type="NCBI Taxonomy" id="794803"/>
    <lineage>
        <taxon>Eukaryota</taxon>
        <taxon>Fungi</taxon>
        <taxon>Dikarya</taxon>
        <taxon>Ascomycota</taxon>
        <taxon>Pezizomycotina</taxon>
        <taxon>Dothideomycetes</taxon>
        <taxon>Pleosporomycetidae</taxon>
        <taxon>Gloniales</taxon>
        <taxon>Gloniaceae</taxon>
        <taxon>Cenococcum</taxon>
    </lineage>
</organism>
<dbReference type="Proteomes" id="UP000250078">
    <property type="component" value="Unassembled WGS sequence"/>
</dbReference>
<keyword evidence="2" id="KW-1185">Reference proteome</keyword>
<reference evidence="1 2" key="1">
    <citation type="journal article" date="2016" name="Nat. Commun.">
        <title>Ectomycorrhizal ecology is imprinted in the genome of the dominant symbiotic fungus Cenococcum geophilum.</title>
        <authorList>
            <consortium name="DOE Joint Genome Institute"/>
            <person name="Peter M."/>
            <person name="Kohler A."/>
            <person name="Ohm R.A."/>
            <person name="Kuo A."/>
            <person name="Krutzmann J."/>
            <person name="Morin E."/>
            <person name="Arend M."/>
            <person name="Barry K.W."/>
            <person name="Binder M."/>
            <person name="Choi C."/>
            <person name="Clum A."/>
            <person name="Copeland A."/>
            <person name="Grisel N."/>
            <person name="Haridas S."/>
            <person name="Kipfer T."/>
            <person name="LaButti K."/>
            <person name="Lindquist E."/>
            <person name="Lipzen A."/>
            <person name="Maire R."/>
            <person name="Meier B."/>
            <person name="Mihaltcheva S."/>
            <person name="Molinier V."/>
            <person name="Murat C."/>
            <person name="Poggeler S."/>
            <person name="Quandt C.A."/>
            <person name="Sperisen C."/>
            <person name="Tritt A."/>
            <person name="Tisserant E."/>
            <person name="Crous P.W."/>
            <person name="Henrissat B."/>
            <person name="Nehls U."/>
            <person name="Egli S."/>
            <person name="Spatafora J.W."/>
            <person name="Grigoriev I.V."/>
            <person name="Martin F.M."/>
        </authorList>
    </citation>
    <scope>NUCLEOTIDE SEQUENCE [LARGE SCALE GENOMIC DNA]</scope>
    <source>
        <strain evidence="1 2">1.58</strain>
    </source>
</reference>
<protein>
    <submittedName>
        <fullName evidence="1">MFS general substrate transporter</fullName>
    </submittedName>
</protein>